<evidence type="ECO:0000256" key="15">
    <source>
        <dbReference type="RuleBase" id="RU003465"/>
    </source>
</evidence>
<name>A0A498HH62_MALDO</name>
<comment type="cofactor">
    <cofactor evidence="3">
        <name>Mg(2+)</name>
        <dbReference type="ChEBI" id="CHEBI:18420"/>
    </cofactor>
</comment>
<dbReference type="PROSITE" id="PS01032">
    <property type="entry name" value="PPM_1"/>
    <property type="match status" value="1"/>
</dbReference>
<dbReference type="Gene3D" id="3.30.200.20">
    <property type="entry name" value="Phosphorylase Kinase, domain 1"/>
    <property type="match status" value="1"/>
</dbReference>
<keyword evidence="14" id="KW-0464">Manganese</keyword>
<comment type="cofactor">
    <cofactor evidence="2">
        <name>Mn(2+)</name>
        <dbReference type="ChEBI" id="CHEBI:29035"/>
    </cofactor>
</comment>
<dbReference type="CDD" id="cd00143">
    <property type="entry name" value="PP2Cc"/>
    <property type="match status" value="1"/>
</dbReference>
<dbReference type="SUPFAM" id="SSF56112">
    <property type="entry name" value="Protein kinase-like (PK-like)"/>
    <property type="match status" value="1"/>
</dbReference>
<keyword evidence="7" id="KW-0547">Nucleotide-binding</keyword>
<feature type="domain" description="Protein kinase" evidence="18">
    <location>
        <begin position="427"/>
        <end position="690"/>
    </location>
</feature>
<evidence type="ECO:0000256" key="2">
    <source>
        <dbReference type="ARBA" id="ARBA00001936"/>
    </source>
</evidence>
<evidence type="ECO:0000259" key="18">
    <source>
        <dbReference type="PROSITE" id="PS50011"/>
    </source>
</evidence>
<dbReference type="SMART" id="SM00332">
    <property type="entry name" value="PP2Cc"/>
    <property type="match status" value="1"/>
</dbReference>
<evidence type="ECO:0000259" key="19">
    <source>
        <dbReference type="PROSITE" id="PS51746"/>
    </source>
</evidence>
<keyword evidence="8" id="KW-0833">Ubl conjugation pathway</keyword>
<protein>
    <submittedName>
        <fullName evidence="20">Uncharacterized protein</fullName>
    </submittedName>
</protein>
<evidence type="ECO:0000256" key="1">
    <source>
        <dbReference type="ARBA" id="ARBA00000900"/>
    </source>
</evidence>
<feature type="domain" description="PPM-type phosphatase" evidence="19">
    <location>
        <begin position="758"/>
        <end position="1068"/>
    </location>
</feature>
<dbReference type="GO" id="GO:0004672">
    <property type="term" value="F:protein kinase activity"/>
    <property type="evidence" value="ECO:0007669"/>
    <property type="project" value="InterPro"/>
</dbReference>
<dbReference type="FunFam" id="3.30.200.20:FF:000162">
    <property type="entry name" value="Adenine nucleotide alpha hydrolase-like domain kinase"/>
    <property type="match status" value="1"/>
</dbReference>
<dbReference type="Gene3D" id="3.60.40.10">
    <property type="entry name" value="PPM-type phosphatase domain"/>
    <property type="match status" value="1"/>
</dbReference>
<keyword evidence="10" id="KW-0067">ATP-binding</keyword>
<comment type="pathway">
    <text evidence="4">Protein modification; protein ubiquitination.</text>
</comment>
<dbReference type="InterPro" id="IPR036457">
    <property type="entry name" value="PPM-type-like_dom_sf"/>
</dbReference>
<evidence type="ECO:0000256" key="4">
    <source>
        <dbReference type="ARBA" id="ARBA00004906"/>
    </source>
</evidence>
<dbReference type="EMBL" id="RDQH01000343">
    <property type="protein sequence ID" value="RXH68825.1"/>
    <property type="molecule type" value="Genomic_DNA"/>
</dbReference>
<feature type="coiled-coil region" evidence="16">
    <location>
        <begin position="340"/>
        <end position="400"/>
    </location>
</feature>
<evidence type="ECO:0000256" key="10">
    <source>
        <dbReference type="ARBA" id="ARBA00022840"/>
    </source>
</evidence>
<dbReference type="Gene3D" id="3.40.50.620">
    <property type="entry name" value="HUPs"/>
    <property type="match status" value="1"/>
</dbReference>
<keyword evidence="13 16" id="KW-0175">Coiled coil</keyword>
<dbReference type="GO" id="GO:0005524">
    <property type="term" value="F:ATP binding"/>
    <property type="evidence" value="ECO:0007669"/>
    <property type="project" value="UniProtKB-KW"/>
</dbReference>
<dbReference type="AlphaFoldDB" id="A0A498HH62"/>
<evidence type="ECO:0000256" key="8">
    <source>
        <dbReference type="ARBA" id="ARBA00022786"/>
    </source>
</evidence>
<dbReference type="InterPro" id="IPR011009">
    <property type="entry name" value="Kinase-like_dom_sf"/>
</dbReference>
<dbReference type="InterPro" id="IPR001932">
    <property type="entry name" value="PPM-type_phosphatase-like_dom"/>
</dbReference>
<keyword evidence="9 15" id="KW-0378">Hydrolase</keyword>
<keyword evidence="6" id="KW-0479">Metal-binding</keyword>
<dbReference type="Gene3D" id="1.10.510.10">
    <property type="entry name" value="Transferase(Phosphotransferase) domain 1"/>
    <property type="match status" value="1"/>
</dbReference>
<evidence type="ECO:0000256" key="13">
    <source>
        <dbReference type="ARBA" id="ARBA00023054"/>
    </source>
</evidence>
<evidence type="ECO:0000256" key="16">
    <source>
        <dbReference type="SAM" id="Coils"/>
    </source>
</evidence>
<dbReference type="InterPro" id="IPR051348">
    <property type="entry name" value="U-box_ubiquitin_ligases"/>
</dbReference>
<evidence type="ECO:0000313" key="21">
    <source>
        <dbReference type="Proteomes" id="UP000290289"/>
    </source>
</evidence>
<evidence type="ECO:0000313" key="20">
    <source>
        <dbReference type="EMBL" id="RXH68825.1"/>
    </source>
</evidence>
<comment type="catalytic activity">
    <reaction evidence="1">
        <text>S-ubiquitinyl-[E2 ubiquitin-conjugating enzyme]-L-cysteine + [acceptor protein]-L-lysine = [E2 ubiquitin-conjugating enzyme]-L-cysteine + N(6)-ubiquitinyl-[acceptor protein]-L-lysine.</text>
        <dbReference type="EC" id="2.3.2.27"/>
    </reaction>
</comment>
<reference evidence="20 21" key="1">
    <citation type="submission" date="2018-10" db="EMBL/GenBank/DDBJ databases">
        <title>A high-quality apple genome assembly.</title>
        <authorList>
            <person name="Hu J."/>
        </authorList>
    </citation>
    <scope>NUCLEOTIDE SEQUENCE [LARGE SCALE GENOMIC DNA]</scope>
    <source>
        <strain evidence="21">cv. HFTH1</strain>
        <tissue evidence="20">Young leaf</tissue>
    </source>
</reference>
<evidence type="ECO:0000256" key="9">
    <source>
        <dbReference type="ARBA" id="ARBA00022801"/>
    </source>
</evidence>
<evidence type="ECO:0000256" key="6">
    <source>
        <dbReference type="ARBA" id="ARBA00022723"/>
    </source>
</evidence>
<evidence type="ECO:0000256" key="5">
    <source>
        <dbReference type="ARBA" id="ARBA00022679"/>
    </source>
</evidence>
<keyword evidence="12 15" id="KW-0904">Protein phosphatase</keyword>
<dbReference type="GO" id="GO:0046872">
    <property type="term" value="F:metal ion binding"/>
    <property type="evidence" value="ECO:0007669"/>
    <property type="project" value="UniProtKB-KW"/>
</dbReference>
<dbReference type="GO" id="GO:0061630">
    <property type="term" value="F:ubiquitin protein ligase activity"/>
    <property type="evidence" value="ECO:0007669"/>
    <property type="project" value="UniProtKB-EC"/>
</dbReference>
<dbReference type="SUPFAM" id="SSF81606">
    <property type="entry name" value="PP2C-like"/>
    <property type="match status" value="1"/>
</dbReference>
<dbReference type="PANTHER" id="PTHR45647">
    <property type="entry name" value="OS02G0152300 PROTEIN"/>
    <property type="match status" value="1"/>
</dbReference>
<dbReference type="GO" id="GO:0004721">
    <property type="term" value="F:phosphoprotein phosphatase activity"/>
    <property type="evidence" value="ECO:0007669"/>
    <property type="project" value="UniProtKB-KW"/>
</dbReference>
<dbReference type="InterPro" id="IPR000222">
    <property type="entry name" value="PP2C_BS"/>
</dbReference>
<evidence type="ECO:0000256" key="7">
    <source>
        <dbReference type="ARBA" id="ARBA00022741"/>
    </source>
</evidence>
<dbReference type="SMART" id="SM00220">
    <property type="entry name" value="S_TKc"/>
    <property type="match status" value="1"/>
</dbReference>
<evidence type="ECO:0000256" key="17">
    <source>
        <dbReference type="SAM" id="MobiDB-lite"/>
    </source>
</evidence>
<evidence type="ECO:0000256" key="12">
    <source>
        <dbReference type="ARBA" id="ARBA00022912"/>
    </source>
</evidence>
<dbReference type="PROSITE" id="PS51746">
    <property type="entry name" value="PPM_2"/>
    <property type="match status" value="1"/>
</dbReference>
<accession>A0A498HH62</accession>
<sequence length="1097" mass="121461">MSRIVRGHGGKRGESVAVAVDKDKGSEHAIKWAVDHLLTRGKPLTLLHVNQTGSDPQQTQGLFLSFRSLCSKKNIKCNEVVIKDTDIPNAIIDYVTANTVEILVLGVPSKSGLFRFKLTDVPSTVSKGAPDFCSVYAIGKGKVSYMRCATSAPQKSAQRNQVQRQPSPISEARSSALNRMQHYSARNQPDGDIQIKSPFARGRPSMDKSYELSPETDISFVSSGRPSIDRMSPRCDFGVESGMNSRLSIGSDGDNRSSTSSYSRHKFLDMGSLQYEMSSCSTDGGKSWSSSQNMDDVEAEMRRLKLELKQTMEMYSTACKEAMTAKDKEKEINRWKMEDEQRLEAARHAEEAALALVEREKAKCKAAIEAAKAAQRIAELEAQKRKVAEMKAHKESEEKNKALQARSYDLRYRKYTIQEIESATNDFSQARKIGEGGYGPVYRGELDHTPVAIKVLRPDAAQGQSQFKQEVEVLSSIRHPNMVLLLGACPEYGCLVYEYMSNGSLEDRLFRRGNTPVIPWQIRFRIAAEIGTGLLFFHQAKPEPLVHRDLKPGNILLDHNYVSKISDVGLARLVPPSVANSITQYHMTSTAGTFCYIDPEYQQTGMLGTKSDIYSLGVMLLQLITAKPPMGLTHHVERAIETGTFADMLDPAVPDWPVEEALKFAKLCLQCAEMRRKDRPDLGKVVLPELNRLRALADESFNCVMFGAVNNPDVKAQGAVQAHHHFLERWSSQLEMGIYLSAPKTDKVSEDGENDRLRYGSSSMQGWRSTMEDAHAAYPDFDGSTSFFGVYDGHGGKAVANFCAKYLHQQVLKDEAYLAGDLGSSLQKAFLRMDEMMRGQRGWRELAILGDKIDKVSGLIEGFIFSPKSVEAKSSAFNDHVDQWSSEEGPHSDFDGPNSGSTACVAIIRNKQLLVANAGDSRCVISRKGEAYNLSKDHKPDIENEKERILKAGGFIQVGRVNGSLNLARAIGDAEFKQNKQLPVEKQIVTANPDINSVELCDDDEFLVIACDGIWDCMSSQQLVDYVREQLKHESKLSVVCERVFERCLAPSSGGEGCDNMTMILVQFKKPVASAASVGNQPIASNPPSEKEKTAAN</sequence>
<dbReference type="CDD" id="cd01989">
    <property type="entry name" value="USP_STK_Ubox_N"/>
    <property type="match status" value="1"/>
</dbReference>
<dbReference type="Pfam" id="PF00069">
    <property type="entry name" value="Pkinase"/>
    <property type="match status" value="1"/>
</dbReference>
<comment type="similarity">
    <text evidence="15">Belongs to the PP2C family.</text>
</comment>
<dbReference type="PROSITE" id="PS00108">
    <property type="entry name" value="PROTEIN_KINASE_ST"/>
    <property type="match status" value="1"/>
</dbReference>
<dbReference type="SUPFAM" id="SSF52402">
    <property type="entry name" value="Adenine nucleotide alpha hydrolases-like"/>
    <property type="match status" value="1"/>
</dbReference>
<dbReference type="FunFam" id="1.10.510.10:FF:000498">
    <property type="entry name" value="U-box domain-containing protein 51"/>
    <property type="match status" value="1"/>
</dbReference>
<dbReference type="PANTHER" id="PTHR45647:SF146">
    <property type="entry name" value="U-BOX DOMAIN-CONTAINING PROTEIN 35-LIKE"/>
    <property type="match status" value="1"/>
</dbReference>
<keyword evidence="5" id="KW-0808">Transferase</keyword>
<comment type="caution">
    <text evidence="20">The sequence shown here is derived from an EMBL/GenBank/DDBJ whole genome shotgun (WGS) entry which is preliminary data.</text>
</comment>
<evidence type="ECO:0000256" key="3">
    <source>
        <dbReference type="ARBA" id="ARBA00001946"/>
    </source>
</evidence>
<proteinExistence type="inferred from homology"/>
<keyword evidence="21" id="KW-1185">Reference proteome</keyword>
<dbReference type="InterPro" id="IPR000719">
    <property type="entry name" value="Prot_kinase_dom"/>
</dbReference>
<dbReference type="Pfam" id="PF00582">
    <property type="entry name" value="Usp"/>
    <property type="match status" value="1"/>
</dbReference>
<evidence type="ECO:0000256" key="14">
    <source>
        <dbReference type="ARBA" id="ARBA00023211"/>
    </source>
</evidence>
<gene>
    <name evidence="20" type="ORF">DVH24_031158</name>
</gene>
<dbReference type="InterPro" id="IPR014729">
    <property type="entry name" value="Rossmann-like_a/b/a_fold"/>
</dbReference>
<dbReference type="Pfam" id="PF00481">
    <property type="entry name" value="PP2C"/>
    <property type="match status" value="2"/>
</dbReference>
<dbReference type="InterPro" id="IPR006016">
    <property type="entry name" value="UspA"/>
</dbReference>
<evidence type="ECO:0000256" key="11">
    <source>
        <dbReference type="ARBA" id="ARBA00022842"/>
    </source>
</evidence>
<keyword evidence="11" id="KW-0460">Magnesium</keyword>
<dbReference type="InterPro" id="IPR008271">
    <property type="entry name" value="Ser/Thr_kinase_AS"/>
</dbReference>
<dbReference type="Proteomes" id="UP000290289">
    <property type="component" value="Chromosome 17"/>
</dbReference>
<feature type="region of interest" description="Disordered" evidence="17">
    <location>
        <begin position="183"/>
        <end position="227"/>
    </location>
</feature>
<dbReference type="PROSITE" id="PS50011">
    <property type="entry name" value="PROTEIN_KINASE_DOM"/>
    <property type="match status" value="1"/>
</dbReference>
<organism evidence="20 21">
    <name type="scientific">Malus domestica</name>
    <name type="common">Apple</name>
    <name type="synonym">Pyrus malus</name>
    <dbReference type="NCBI Taxonomy" id="3750"/>
    <lineage>
        <taxon>Eukaryota</taxon>
        <taxon>Viridiplantae</taxon>
        <taxon>Streptophyta</taxon>
        <taxon>Embryophyta</taxon>
        <taxon>Tracheophyta</taxon>
        <taxon>Spermatophyta</taxon>
        <taxon>Magnoliopsida</taxon>
        <taxon>eudicotyledons</taxon>
        <taxon>Gunneridae</taxon>
        <taxon>Pentapetalae</taxon>
        <taxon>rosids</taxon>
        <taxon>fabids</taxon>
        <taxon>Rosales</taxon>
        <taxon>Rosaceae</taxon>
        <taxon>Amygdaloideae</taxon>
        <taxon>Maleae</taxon>
        <taxon>Malus</taxon>
    </lineage>
</organism>